<dbReference type="Proteomes" id="UP000007752">
    <property type="component" value="Chromosome 6"/>
</dbReference>
<reference evidence="1" key="2">
    <citation type="submission" date="2008-12" db="EMBL/GenBank/DDBJ databases">
        <title>Improved gene annotation of the rice (Oryza sativa) genomes.</title>
        <authorList>
            <person name="Wang J."/>
            <person name="Li R."/>
            <person name="Fan W."/>
            <person name="Huang Q."/>
            <person name="Zhang J."/>
            <person name="Zhou Y."/>
            <person name="Hu Y."/>
            <person name="Zi S."/>
            <person name="Li J."/>
            <person name="Ni P."/>
            <person name="Zheng H."/>
            <person name="Zhang Y."/>
            <person name="Zhao M."/>
            <person name="Hao Q."/>
            <person name="McDermott J."/>
            <person name="Samudrala R."/>
            <person name="Kristiansen K."/>
            <person name="Wong G.K.-S."/>
        </authorList>
    </citation>
    <scope>NUCLEOTIDE SEQUENCE</scope>
</reference>
<evidence type="ECO:0000313" key="1">
    <source>
        <dbReference type="EMBL" id="EEE66041.1"/>
    </source>
</evidence>
<proteinExistence type="predicted"/>
<dbReference type="AlphaFoldDB" id="B9FPZ9"/>
<name>B9FPZ9_ORYSJ</name>
<organism evidence="1">
    <name type="scientific">Oryza sativa subsp. japonica</name>
    <name type="common">Rice</name>
    <dbReference type="NCBI Taxonomy" id="39947"/>
    <lineage>
        <taxon>Eukaryota</taxon>
        <taxon>Viridiplantae</taxon>
        <taxon>Streptophyta</taxon>
        <taxon>Embryophyta</taxon>
        <taxon>Tracheophyta</taxon>
        <taxon>Spermatophyta</taxon>
        <taxon>Magnoliopsida</taxon>
        <taxon>Liliopsida</taxon>
        <taxon>Poales</taxon>
        <taxon>Poaceae</taxon>
        <taxon>BOP clade</taxon>
        <taxon>Oryzoideae</taxon>
        <taxon>Oryzeae</taxon>
        <taxon>Oryzinae</taxon>
        <taxon>Oryza</taxon>
        <taxon>Oryza sativa</taxon>
    </lineage>
</organism>
<sequence length="159" mass="17384">MRGGAVDTALHQCIASQEPKQSSRFRFSSHTRAHGAHTHVAMVKASRFKNLIISGFLSSHRIGTDRHQTVRGDALHRNTSISCLALQKKLIDHTSSEPWKADIGLGVLGNDEAVKLTTKEAFASKVKKEEGNATWSGMEATASVKKKKKRQTLVSVPNV</sequence>
<gene>
    <name evidence="1" type="ORF">OsJ_22023</name>
</gene>
<protein>
    <submittedName>
        <fullName evidence="1">Uncharacterized protein</fullName>
    </submittedName>
</protein>
<accession>B9FPZ9</accession>
<dbReference type="EMBL" id="CM000143">
    <property type="protein sequence ID" value="EEE66041.1"/>
    <property type="molecule type" value="Genomic_DNA"/>
</dbReference>
<reference evidence="1" key="1">
    <citation type="journal article" date="2005" name="PLoS Biol.">
        <title>The genomes of Oryza sativa: a history of duplications.</title>
        <authorList>
            <person name="Yu J."/>
            <person name="Wang J."/>
            <person name="Lin W."/>
            <person name="Li S."/>
            <person name="Li H."/>
            <person name="Zhou J."/>
            <person name="Ni P."/>
            <person name="Dong W."/>
            <person name="Hu S."/>
            <person name="Zeng C."/>
            <person name="Zhang J."/>
            <person name="Zhang Y."/>
            <person name="Li R."/>
            <person name="Xu Z."/>
            <person name="Li S."/>
            <person name="Li X."/>
            <person name="Zheng H."/>
            <person name="Cong L."/>
            <person name="Lin L."/>
            <person name="Yin J."/>
            <person name="Geng J."/>
            <person name="Li G."/>
            <person name="Shi J."/>
            <person name="Liu J."/>
            <person name="Lv H."/>
            <person name="Li J."/>
            <person name="Wang J."/>
            <person name="Deng Y."/>
            <person name="Ran L."/>
            <person name="Shi X."/>
            <person name="Wang X."/>
            <person name="Wu Q."/>
            <person name="Li C."/>
            <person name="Ren X."/>
            <person name="Wang J."/>
            <person name="Wang X."/>
            <person name="Li D."/>
            <person name="Liu D."/>
            <person name="Zhang X."/>
            <person name="Ji Z."/>
            <person name="Zhao W."/>
            <person name="Sun Y."/>
            <person name="Zhang Z."/>
            <person name="Bao J."/>
            <person name="Han Y."/>
            <person name="Dong L."/>
            <person name="Ji J."/>
            <person name="Chen P."/>
            <person name="Wu S."/>
            <person name="Liu J."/>
            <person name="Xiao Y."/>
            <person name="Bu D."/>
            <person name="Tan J."/>
            <person name="Yang L."/>
            <person name="Ye C."/>
            <person name="Zhang J."/>
            <person name="Xu J."/>
            <person name="Zhou Y."/>
            <person name="Yu Y."/>
            <person name="Zhang B."/>
            <person name="Zhuang S."/>
            <person name="Wei H."/>
            <person name="Liu B."/>
            <person name="Lei M."/>
            <person name="Yu H."/>
            <person name="Li Y."/>
            <person name="Xu H."/>
            <person name="Wei S."/>
            <person name="He X."/>
            <person name="Fang L."/>
            <person name="Zhang Z."/>
            <person name="Zhang Y."/>
            <person name="Huang X."/>
            <person name="Su Z."/>
            <person name="Tong W."/>
            <person name="Li J."/>
            <person name="Tong Z."/>
            <person name="Li S."/>
            <person name="Ye J."/>
            <person name="Wang L."/>
            <person name="Fang L."/>
            <person name="Lei T."/>
            <person name="Chen C."/>
            <person name="Chen H."/>
            <person name="Xu Z."/>
            <person name="Li H."/>
            <person name="Huang H."/>
            <person name="Zhang F."/>
            <person name="Xu H."/>
            <person name="Li N."/>
            <person name="Zhao C."/>
            <person name="Li S."/>
            <person name="Dong L."/>
            <person name="Huang Y."/>
            <person name="Li L."/>
            <person name="Xi Y."/>
            <person name="Qi Q."/>
            <person name="Li W."/>
            <person name="Zhang B."/>
            <person name="Hu W."/>
            <person name="Zhang Y."/>
            <person name="Tian X."/>
            <person name="Jiao Y."/>
            <person name="Liang X."/>
            <person name="Jin J."/>
            <person name="Gao L."/>
            <person name="Zheng W."/>
            <person name="Hao B."/>
            <person name="Liu S."/>
            <person name="Wang W."/>
            <person name="Yuan L."/>
            <person name="Cao M."/>
            <person name="McDermott J."/>
            <person name="Samudrala R."/>
            <person name="Wang J."/>
            <person name="Wong G.K."/>
            <person name="Yang H."/>
        </authorList>
    </citation>
    <scope>NUCLEOTIDE SEQUENCE [LARGE SCALE GENOMIC DNA]</scope>
</reference>